<dbReference type="EMBL" id="BMDI01000001">
    <property type="protein sequence ID" value="GGI19078.1"/>
    <property type="molecule type" value="Genomic_DNA"/>
</dbReference>
<dbReference type="GO" id="GO:0070063">
    <property type="term" value="F:RNA polymerase binding"/>
    <property type="evidence" value="ECO:0007669"/>
    <property type="project" value="InterPro"/>
</dbReference>
<protein>
    <submittedName>
        <fullName evidence="2">Transcription elongation factor GreB</fullName>
    </submittedName>
</protein>
<dbReference type="Gene3D" id="3.10.50.30">
    <property type="entry name" value="Transcription elongation factor, GreA/GreB, C-terminal domain"/>
    <property type="match status" value="1"/>
</dbReference>
<dbReference type="PROSITE" id="PS00830">
    <property type="entry name" value="GREAB_2"/>
    <property type="match status" value="1"/>
</dbReference>
<keyword evidence="2" id="KW-0251">Elongation factor</keyword>
<dbReference type="GO" id="GO:0003677">
    <property type="term" value="F:DNA binding"/>
    <property type="evidence" value="ECO:0007669"/>
    <property type="project" value="InterPro"/>
</dbReference>
<dbReference type="SUPFAM" id="SSF46557">
    <property type="entry name" value="GreA transcript cleavage protein, N-terminal domain"/>
    <property type="match status" value="1"/>
</dbReference>
<organism evidence="2 3">
    <name type="scientific">Oxalicibacterium faecigallinarum</name>
    <dbReference type="NCBI Taxonomy" id="573741"/>
    <lineage>
        <taxon>Bacteria</taxon>
        <taxon>Pseudomonadati</taxon>
        <taxon>Pseudomonadota</taxon>
        <taxon>Betaproteobacteria</taxon>
        <taxon>Burkholderiales</taxon>
        <taxon>Oxalobacteraceae</taxon>
        <taxon>Oxalicibacterium</taxon>
    </lineage>
</organism>
<keyword evidence="3" id="KW-1185">Reference proteome</keyword>
<evidence type="ECO:0000259" key="1">
    <source>
        <dbReference type="Pfam" id="PF01272"/>
    </source>
</evidence>
<dbReference type="GO" id="GO:0003746">
    <property type="term" value="F:translation elongation factor activity"/>
    <property type="evidence" value="ECO:0007669"/>
    <property type="project" value="UniProtKB-KW"/>
</dbReference>
<dbReference type="PIRSF" id="PIRSF006092">
    <property type="entry name" value="GreA_GreB"/>
    <property type="match status" value="1"/>
</dbReference>
<sequence>MNKAFVKEGAEDETLIPVPTMPVGVKNYITPAGFEQMQQELQRLSTARDSGLGESIDARERDQRIHYLQARLETAEIVDPSVHEDGGPIRFGATVTYEHQDGAQHAITIVGLDEIDPADGRISWLSPIAQALLNAEPGDSVVLESPSGEEELSVIEVRYPKAAEP</sequence>
<dbReference type="RefSeq" id="WP_188380830.1">
    <property type="nucleotide sequence ID" value="NZ_BMDI01000001.1"/>
</dbReference>
<dbReference type="GO" id="GO:0006354">
    <property type="term" value="P:DNA-templated transcription elongation"/>
    <property type="evidence" value="ECO:0007669"/>
    <property type="project" value="TreeGrafter"/>
</dbReference>
<gene>
    <name evidence="2" type="primary">greB</name>
    <name evidence="2" type="ORF">GCM10008066_17280</name>
</gene>
<dbReference type="InterPro" id="IPR018151">
    <property type="entry name" value="TF_GreA/GreB_CS"/>
</dbReference>
<dbReference type="FunFam" id="3.10.50.30:FF:000001">
    <property type="entry name" value="Transcription elongation factor GreA"/>
    <property type="match status" value="1"/>
</dbReference>
<reference evidence="3" key="1">
    <citation type="journal article" date="2019" name="Int. J. Syst. Evol. Microbiol.">
        <title>The Global Catalogue of Microorganisms (GCM) 10K type strain sequencing project: providing services to taxonomists for standard genome sequencing and annotation.</title>
        <authorList>
            <consortium name="The Broad Institute Genomics Platform"/>
            <consortium name="The Broad Institute Genome Sequencing Center for Infectious Disease"/>
            <person name="Wu L."/>
            <person name="Ma J."/>
        </authorList>
    </citation>
    <scope>NUCLEOTIDE SEQUENCE [LARGE SCALE GENOMIC DNA]</scope>
    <source>
        <strain evidence="3">CCM 2767</strain>
    </source>
</reference>
<dbReference type="InterPro" id="IPR036805">
    <property type="entry name" value="Tscrpt_elong_fac_GreA/B_N_sf"/>
</dbReference>
<dbReference type="Pfam" id="PF01272">
    <property type="entry name" value="GreA_GreB"/>
    <property type="match status" value="1"/>
</dbReference>
<proteinExistence type="predicted"/>
<comment type="caution">
    <text evidence="2">The sequence shown here is derived from an EMBL/GenBank/DDBJ whole genome shotgun (WGS) entry which is preliminary data.</text>
</comment>
<dbReference type="GO" id="GO:0032784">
    <property type="term" value="P:regulation of DNA-templated transcription elongation"/>
    <property type="evidence" value="ECO:0007669"/>
    <property type="project" value="InterPro"/>
</dbReference>
<evidence type="ECO:0000313" key="3">
    <source>
        <dbReference type="Proteomes" id="UP000642180"/>
    </source>
</evidence>
<dbReference type="AlphaFoldDB" id="A0A8J3AYP7"/>
<dbReference type="InterPro" id="IPR001437">
    <property type="entry name" value="Tscrpt_elong_fac_GreA/B_C"/>
</dbReference>
<evidence type="ECO:0000313" key="2">
    <source>
        <dbReference type="EMBL" id="GGI19078.1"/>
    </source>
</evidence>
<dbReference type="PANTHER" id="PTHR30437:SF6">
    <property type="entry name" value="TRANSCRIPTION ELONGATION FACTOR GREB"/>
    <property type="match status" value="1"/>
</dbReference>
<keyword evidence="2" id="KW-0648">Protein biosynthesis</keyword>
<feature type="domain" description="Transcription elongation factor GreA/GreB C-terminal" evidence="1">
    <location>
        <begin position="88"/>
        <end position="159"/>
    </location>
</feature>
<dbReference type="SUPFAM" id="SSF54534">
    <property type="entry name" value="FKBP-like"/>
    <property type="match status" value="1"/>
</dbReference>
<name>A0A8J3AYP7_9BURK</name>
<dbReference type="InterPro" id="IPR036953">
    <property type="entry name" value="GreA/GreB_C_sf"/>
</dbReference>
<dbReference type="InterPro" id="IPR023459">
    <property type="entry name" value="Tscrpt_elong_fac_GreA/B_fam"/>
</dbReference>
<dbReference type="Proteomes" id="UP000642180">
    <property type="component" value="Unassembled WGS sequence"/>
</dbReference>
<accession>A0A8J3AYP7</accession>
<dbReference type="PANTHER" id="PTHR30437">
    <property type="entry name" value="TRANSCRIPTION ELONGATION FACTOR GREA"/>
    <property type="match status" value="1"/>
</dbReference>